<dbReference type="InterPro" id="IPR000823">
    <property type="entry name" value="Peroxidase_pln"/>
</dbReference>
<evidence type="ECO:0000256" key="5">
    <source>
        <dbReference type="ARBA" id="ARBA00012313"/>
    </source>
</evidence>
<feature type="binding site" evidence="20">
    <location>
        <position position="79"/>
    </location>
    <ligand>
        <name>Ca(2+)</name>
        <dbReference type="ChEBI" id="CHEBI:29108"/>
        <label>1</label>
    </ligand>
</feature>
<dbReference type="Gramene" id="TraesLDM2B03G00885770.1">
    <property type="protein sequence ID" value="TraesLDM2B03G00885770.1"/>
    <property type="gene ID" value="TraesLDM2B03G00885770"/>
</dbReference>
<evidence type="ECO:0000256" key="6">
    <source>
        <dbReference type="ARBA" id="ARBA00022525"/>
    </source>
</evidence>
<dbReference type="CDD" id="cd00693">
    <property type="entry name" value="secretory_peroxidase"/>
    <property type="match status" value="1"/>
</dbReference>
<dbReference type="OMA" id="DEERMMS"/>
<dbReference type="PROSITE" id="PS00435">
    <property type="entry name" value="PEROXIDASE_1"/>
    <property type="match status" value="1"/>
</dbReference>
<evidence type="ECO:0000256" key="2">
    <source>
        <dbReference type="ARBA" id="ARBA00002322"/>
    </source>
</evidence>
<dbReference type="Gramene" id="TraesSTA2B03G00883370.1">
    <property type="protein sequence ID" value="TraesSTA2B03G00883370.1"/>
    <property type="gene ID" value="TraesSTA2B03G00883370"/>
</dbReference>
<keyword evidence="8 23" id="KW-0349">Heme</keyword>
<feature type="binding site" evidence="20">
    <location>
        <position position="72"/>
    </location>
    <ligand>
        <name>Ca(2+)</name>
        <dbReference type="ChEBI" id="CHEBI:29108"/>
        <label>1</label>
    </ligand>
</feature>
<dbReference type="EnsemblPlants" id="TraesCS2B02G173000.1">
    <property type="protein sequence ID" value="TraesCS2B02G173000.1"/>
    <property type="gene ID" value="TraesCS2B02G173000"/>
</dbReference>
<feature type="binding site" evidence="20">
    <location>
        <position position="256"/>
    </location>
    <ligand>
        <name>Ca(2+)</name>
        <dbReference type="ChEBI" id="CHEBI:29108"/>
        <label>2</label>
    </ligand>
</feature>
<dbReference type="STRING" id="4565.A0A3B6C239"/>
<dbReference type="SUPFAM" id="SSF48113">
    <property type="entry name" value="Heme-dependent peroxidases"/>
    <property type="match status" value="1"/>
</dbReference>
<evidence type="ECO:0000256" key="22">
    <source>
        <dbReference type="PIRSR" id="PIRSR600823-5"/>
    </source>
</evidence>
<dbReference type="Gramene" id="TraesCLE_scaffold_010584_01G000500.1">
    <property type="protein sequence ID" value="TraesCLE_scaffold_010584_01G000500.1"/>
    <property type="gene ID" value="TraesCLE_scaffold_010584_01G000500"/>
</dbReference>
<dbReference type="InterPro" id="IPR002016">
    <property type="entry name" value="Haem_peroxidase"/>
</dbReference>
<keyword evidence="16" id="KW-0873">Pyrrolidone carboxylic acid</keyword>
<dbReference type="Gramene" id="TraesCAD_scaffold_005772_01G000400.1">
    <property type="protein sequence ID" value="TraesCAD_scaffold_005772_01G000400.1"/>
    <property type="gene ID" value="TraesCAD_scaffold_005772_01G000400"/>
</dbReference>
<sequence length="338" mass="35612">MAASSELAILVACALLLAAACGGAPDDVPELEVGYYEETCPEAESIVRAAVSEAVAADAGVGAGLIRLLFHDCFVQGCDASVLLDPTASNPRPEKLGPPNFHSLRGFEAIDAAKAAVEEACPGTVSCADIVAFAARDASYLLSGYRVDFTMPAGRLDGRRSNASDTVPSLPPASASFTELVDNFARQGLDAEDMVVLSGAHSVGHARCSTFAAGRTAVDADADIDPSFARSLRRRCARAGNSTDGKEQDEPTVSQDTVTPTELDSQYYRNVLKRRVLLASDAALLETPEAARMVRDSASVGGRWEKKFAKAMVKMAGIGVKKAGRHAEIRANCRVVNY</sequence>
<feature type="binding site" evidence="20">
    <location>
        <position position="259"/>
    </location>
    <ligand>
        <name>Ca(2+)</name>
        <dbReference type="ChEBI" id="CHEBI:29108"/>
        <label>2</label>
    </ligand>
</feature>
<dbReference type="GO" id="GO:0020037">
    <property type="term" value="F:heme binding"/>
    <property type="evidence" value="ECO:0007669"/>
    <property type="project" value="UniProtKB-UniRule"/>
</dbReference>
<dbReference type="InterPro" id="IPR010255">
    <property type="entry name" value="Haem_peroxidase_sf"/>
</dbReference>
<comment type="similarity">
    <text evidence="23">Belongs to the peroxidase family. Classical plant (class III) peroxidase subfamily.</text>
</comment>
<keyword evidence="10 23" id="KW-0732">Signal</keyword>
<dbReference type="PROSITE" id="PS50873">
    <property type="entry name" value="PEROXIDASE_4"/>
    <property type="match status" value="1"/>
</dbReference>
<dbReference type="GO" id="GO:0006950">
    <property type="term" value="P:response to stress"/>
    <property type="evidence" value="ECO:0000318"/>
    <property type="project" value="GO_Central"/>
</dbReference>
<feature type="disulfide bond" evidence="22">
    <location>
        <begin position="73"/>
        <end position="78"/>
    </location>
</feature>
<name>A0A3B6C239_WHEAT</name>
<dbReference type="PROSITE" id="PS00436">
    <property type="entry name" value="PEROXIDASE_2"/>
    <property type="match status" value="1"/>
</dbReference>
<dbReference type="Gramene" id="TraesWEE_scaffold_001976_01G000400.1">
    <property type="protein sequence ID" value="TraesWEE_scaffold_001976_01G000400.1"/>
    <property type="gene ID" value="TraesWEE_scaffold_001976_01G000400"/>
</dbReference>
<evidence type="ECO:0000256" key="16">
    <source>
        <dbReference type="ARBA" id="ARBA00023283"/>
    </source>
</evidence>
<dbReference type="InterPro" id="IPR019793">
    <property type="entry name" value="Peroxidases_heam-ligand_BS"/>
</dbReference>
<feature type="disulfide bond" evidence="22">
    <location>
        <begin position="40"/>
        <end position="121"/>
    </location>
</feature>
<feature type="compositionally biased region" description="Polar residues" evidence="24">
    <location>
        <begin position="251"/>
        <end position="260"/>
    </location>
</feature>
<dbReference type="KEGG" id="taes:123040901"/>
<keyword evidence="13 20" id="KW-0408">Iron</keyword>
<dbReference type="Gramene" id="TraesROB_scaffold_004490_01G000400.1">
    <property type="protein sequence ID" value="TraesROB_scaffold_004490_01G000400.1"/>
    <property type="gene ID" value="TraesROB_scaffold_004490_01G000400"/>
</dbReference>
<dbReference type="Gramene" id="TraesJUL2B03G00889090.1">
    <property type="protein sequence ID" value="TraesJUL2B03G00889090.1"/>
    <property type="gene ID" value="TraesJUL2B03G00889090"/>
</dbReference>
<feature type="binding site" evidence="20">
    <location>
        <position position="81"/>
    </location>
    <ligand>
        <name>Ca(2+)</name>
        <dbReference type="ChEBI" id="CHEBI:29108"/>
        <label>1</label>
    </ligand>
</feature>
<dbReference type="FunFam" id="1.10.520.10:FF:000006">
    <property type="entry name" value="Peroxidase"/>
    <property type="match status" value="1"/>
</dbReference>
<dbReference type="Gramene" id="TraesMAC2B03G00882140.1">
    <property type="protein sequence ID" value="TraesMAC2B03G00882140.1"/>
    <property type="gene ID" value="TraesMAC2B03G00882140"/>
</dbReference>
<dbReference type="GO" id="GO:0046872">
    <property type="term" value="F:metal ion binding"/>
    <property type="evidence" value="ECO:0007669"/>
    <property type="project" value="UniProtKB-UniRule"/>
</dbReference>
<dbReference type="GO" id="GO:0009505">
    <property type="term" value="C:plant-type cell wall"/>
    <property type="evidence" value="ECO:0000318"/>
    <property type="project" value="GO_Central"/>
</dbReference>
<keyword evidence="14 22" id="KW-1015">Disulfide bond</keyword>
<keyword evidence="7 23" id="KW-0575">Peroxidase</keyword>
<evidence type="ECO:0000256" key="12">
    <source>
        <dbReference type="ARBA" id="ARBA00023002"/>
    </source>
</evidence>
<feature type="disulfide bond" evidence="22">
    <location>
        <begin position="208"/>
        <end position="236"/>
    </location>
</feature>
<dbReference type="Gramene" id="TraesCS2B02G173000.1">
    <property type="protein sequence ID" value="TraesCS2B02G173000.1"/>
    <property type="gene ID" value="TraesCS2B02G173000"/>
</dbReference>
<keyword evidence="11 20" id="KW-0106">Calcium</keyword>
<evidence type="ECO:0000256" key="11">
    <source>
        <dbReference type="ARBA" id="ARBA00022837"/>
    </source>
</evidence>
<feature type="binding site" evidence="20">
    <location>
        <position position="94"/>
    </location>
    <ligand>
        <name>Ca(2+)</name>
        <dbReference type="ChEBI" id="CHEBI:29108"/>
        <label>1</label>
    </ligand>
</feature>
<feature type="signal peptide" evidence="23">
    <location>
        <begin position="1"/>
        <end position="23"/>
    </location>
</feature>
<evidence type="ECO:0000256" key="18">
    <source>
        <dbReference type="PIRSR" id="PIRSR600823-1"/>
    </source>
</evidence>
<evidence type="ECO:0000256" key="1">
    <source>
        <dbReference type="ARBA" id="ARBA00000189"/>
    </source>
</evidence>
<dbReference type="Gramene" id="TraesCS2B03G0422400.1">
    <property type="protein sequence ID" value="TraesCS2B03G0422400.1.CDS"/>
    <property type="gene ID" value="TraesCS2B03G0422400"/>
</dbReference>
<proteinExistence type="inferred from homology"/>
<comment type="subcellular location">
    <subcellularLocation>
        <location evidence="3 23">Secreted</location>
    </subcellularLocation>
</comment>
<feature type="binding site" evidence="20">
    <location>
        <position position="264"/>
    </location>
    <ligand>
        <name>Ca(2+)</name>
        <dbReference type="ChEBI" id="CHEBI:29108"/>
        <label>2</label>
    </ligand>
</feature>
<comment type="cofactor">
    <cofactor evidence="20 23">
        <name>Ca(2+)</name>
        <dbReference type="ChEBI" id="CHEBI:29108"/>
    </cofactor>
    <text evidence="20 23">Binds 2 calcium ions per subunit.</text>
</comment>
<evidence type="ECO:0000313" key="27">
    <source>
        <dbReference type="Proteomes" id="UP000019116"/>
    </source>
</evidence>
<dbReference type="RefSeq" id="XP_044319558.1">
    <property type="nucleotide sequence ID" value="XM_044463623.1"/>
</dbReference>
<feature type="binding site" evidence="20">
    <location>
        <position position="75"/>
    </location>
    <ligand>
        <name>Ca(2+)</name>
        <dbReference type="ChEBI" id="CHEBI:29108"/>
        <label>1</label>
    </ligand>
</feature>
<dbReference type="Gramene" id="TraesKAR2B01G0114620.1">
    <property type="protein sequence ID" value="cds.TraesKAR2B01G0114620.1"/>
    <property type="gene ID" value="TraesKAR2B01G0114620"/>
</dbReference>
<evidence type="ECO:0000259" key="25">
    <source>
        <dbReference type="PROSITE" id="PS50873"/>
    </source>
</evidence>
<reference evidence="26" key="1">
    <citation type="submission" date="2018-08" db="EMBL/GenBank/DDBJ databases">
        <authorList>
            <person name="Rossello M."/>
        </authorList>
    </citation>
    <scope>NUCLEOTIDE SEQUENCE [LARGE SCALE GENOMIC DNA]</scope>
    <source>
        <strain evidence="26">cv. Chinese Spring</strain>
    </source>
</reference>
<dbReference type="Pfam" id="PF00141">
    <property type="entry name" value="peroxidase"/>
    <property type="match status" value="1"/>
</dbReference>
<dbReference type="GO" id="GO:0042744">
    <property type="term" value="P:hydrogen peroxide catabolic process"/>
    <property type="evidence" value="ECO:0007669"/>
    <property type="project" value="UniProtKB-KW"/>
</dbReference>
<dbReference type="Gramene" id="TraesJAG2B03G00882950.1">
    <property type="protein sequence ID" value="TraesJAG2B03G00882950.1"/>
    <property type="gene ID" value="TraesJAG2B03G00882950"/>
</dbReference>
<keyword evidence="9 20" id="KW-0479">Metal-binding</keyword>
<comment type="cofactor">
    <cofactor evidence="20 23">
        <name>heme b</name>
        <dbReference type="ChEBI" id="CHEBI:60344"/>
    </cofactor>
    <text evidence="20 23">Binds 1 heme b (iron(II)-protoporphyrin IX) group per subunit.</text>
</comment>
<dbReference type="AlphaFoldDB" id="A0A3B6C239"/>
<feature type="binding site" description="axial binding residue" evidence="20">
    <location>
        <position position="201"/>
    </location>
    <ligand>
        <name>heme b</name>
        <dbReference type="ChEBI" id="CHEBI:60344"/>
    </ligand>
    <ligandPart>
        <name>Fe</name>
        <dbReference type="ChEBI" id="CHEBI:18248"/>
    </ligandPart>
</feature>
<keyword evidence="12 23" id="KW-0560">Oxidoreductase</keyword>
<comment type="similarity">
    <text evidence="4">Belongs to the peroxidase family. Ascorbate peroxidase subfamily.</text>
</comment>
<dbReference type="Gramene" id="TraesRN2B0100429800.1">
    <property type="protein sequence ID" value="TraesRN2B0100429800.1"/>
    <property type="gene ID" value="TraesRN2B0100429800"/>
</dbReference>
<dbReference type="InterPro" id="IPR019794">
    <property type="entry name" value="Peroxidases_AS"/>
</dbReference>
<dbReference type="Gene3D" id="1.10.420.10">
    <property type="entry name" value="Peroxidase, domain 2"/>
    <property type="match status" value="1"/>
</dbReference>
<evidence type="ECO:0000313" key="26">
    <source>
        <dbReference type="EnsemblPlants" id="TraesCS2B02G173000.1"/>
    </source>
</evidence>
<evidence type="ECO:0000256" key="9">
    <source>
        <dbReference type="ARBA" id="ARBA00022723"/>
    </source>
</evidence>
<reference evidence="26" key="2">
    <citation type="submission" date="2018-10" db="UniProtKB">
        <authorList>
            <consortium name="EnsemblPlants"/>
        </authorList>
    </citation>
    <scope>IDENTIFICATION</scope>
</reference>
<evidence type="ECO:0000256" key="4">
    <source>
        <dbReference type="ARBA" id="ARBA00006873"/>
    </source>
</evidence>
<feature type="active site" description="Proton acceptor" evidence="18">
    <location>
        <position position="71"/>
    </location>
</feature>
<dbReference type="GO" id="GO:0004601">
    <property type="term" value="F:peroxidase activity"/>
    <property type="evidence" value="ECO:0000318"/>
    <property type="project" value="GO_Central"/>
</dbReference>
<accession>A0A3B6C239</accession>
<dbReference type="GeneID" id="123040901"/>
<dbReference type="Gramene" id="TraesARI2B03G00895420.1">
    <property type="protein sequence ID" value="TraesARI2B03G00895420.1"/>
    <property type="gene ID" value="TraesARI2B03G00895420"/>
</dbReference>
<feature type="binding site" evidence="19">
    <location>
        <position position="171"/>
    </location>
    <ligand>
        <name>substrate</name>
    </ligand>
</feature>
<organism evidence="26">
    <name type="scientific">Triticum aestivum</name>
    <name type="common">Wheat</name>
    <dbReference type="NCBI Taxonomy" id="4565"/>
    <lineage>
        <taxon>Eukaryota</taxon>
        <taxon>Viridiplantae</taxon>
        <taxon>Streptophyta</taxon>
        <taxon>Embryophyta</taxon>
        <taxon>Tracheophyta</taxon>
        <taxon>Spermatophyta</taxon>
        <taxon>Magnoliopsida</taxon>
        <taxon>Liliopsida</taxon>
        <taxon>Poales</taxon>
        <taxon>Poaceae</taxon>
        <taxon>BOP clade</taxon>
        <taxon>Pooideae</taxon>
        <taxon>Triticodae</taxon>
        <taxon>Triticeae</taxon>
        <taxon>Triticinae</taxon>
        <taxon>Triticum</taxon>
    </lineage>
</organism>
<evidence type="ECO:0000256" key="8">
    <source>
        <dbReference type="ARBA" id="ARBA00022617"/>
    </source>
</evidence>
<dbReference type="EC" id="1.11.1.7" evidence="5 23"/>
<dbReference type="PRINTS" id="PR00458">
    <property type="entry name" value="PEROXIDASE"/>
</dbReference>
<evidence type="ECO:0000256" key="17">
    <source>
        <dbReference type="ARBA" id="ARBA00023324"/>
    </source>
</evidence>
<feature type="disulfide bond" evidence="22">
    <location>
        <begin position="127"/>
        <end position="333"/>
    </location>
</feature>
<evidence type="ECO:0000256" key="20">
    <source>
        <dbReference type="PIRSR" id="PIRSR600823-3"/>
    </source>
</evidence>
<evidence type="ECO:0000256" key="24">
    <source>
        <dbReference type="SAM" id="MobiDB-lite"/>
    </source>
</evidence>
<dbReference type="Gramene" id="TraesSYM2B03G00895500.1">
    <property type="protein sequence ID" value="TraesSYM2B03G00895500.1"/>
    <property type="gene ID" value="TraesSYM2B03G00895500"/>
</dbReference>
<evidence type="ECO:0000256" key="19">
    <source>
        <dbReference type="PIRSR" id="PIRSR600823-2"/>
    </source>
</evidence>
<feature type="site" description="Transition state stabilizer" evidence="21">
    <location>
        <position position="67"/>
    </location>
</feature>
<dbReference type="GO" id="GO:0006979">
    <property type="term" value="P:response to oxidative stress"/>
    <property type="evidence" value="ECO:0007669"/>
    <property type="project" value="UniProtKB-UniRule"/>
</dbReference>
<dbReference type="PANTHER" id="PTHR31235">
    <property type="entry name" value="PEROXIDASE 25-RELATED"/>
    <property type="match status" value="1"/>
</dbReference>
<dbReference type="SMR" id="A0A3B6C239"/>
<keyword evidence="6 23" id="KW-0964">Secreted</keyword>
<dbReference type="PRINTS" id="PR00461">
    <property type="entry name" value="PLPEROXIDASE"/>
</dbReference>
<feature type="domain" description="Plant heme peroxidase family profile" evidence="25">
    <location>
        <begin position="30"/>
        <end position="337"/>
    </location>
</feature>
<evidence type="ECO:0000256" key="3">
    <source>
        <dbReference type="ARBA" id="ARBA00004613"/>
    </source>
</evidence>
<evidence type="ECO:0000256" key="7">
    <source>
        <dbReference type="ARBA" id="ARBA00022559"/>
    </source>
</evidence>
<dbReference type="GO" id="GO:0140825">
    <property type="term" value="F:lactoperoxidase activity"/>
    <property type="evidence" value="ECO:0007669"/>
    <property type="project" value="UniProtKB-EC"/>
</dbReference>
<comment type="catalytic activity">
    <reaction evidence="1 23">
        <text>2 a phenolic donor + H2O2 = 2 a phenolic radical donor + 2 H2O</text>
        <dbReference type="Rhea" id="RHEA:56136"/>
        <dbReference type="ChEBI" id="CHEBI:15377"/>
        <dbReference type="ChEBI" id="CHEBI:16240"/>
        <dbReference type="ChEBI" id="CHEBI:139520"/>
        <dbReference type="ChEBI" id="CHEBI:139521"/>
        <dbReference type="EC" id="1.11.1.7"/>
    </reaction>
</comment>
<protein>
    <recommendedName>
        <fullName evidence="5 23">Peroxidase</fullName>
        <ecNumber evidence="5 23">1.11.1.7</ecNumber>
    </recommendedName>
</protein>
<keyword evidence="15" id="KW-0325">Glycoprotein</keyword>
<comment type="function">
    <text evidence="2">Removal of H(2)O(2), oxidation of toxic reductants, biosynthesis and degradation of lignin, suberization, auxin catabolism, response to environmental stresses such as wounding, pathogen attack and oxidative stress. These functions might be dependent on each isozyme/isoform in each plant tissue.</text>
</comment>
<evidence type="ECO:0000256" key="13">
    <source>
        <dbReference type="ARBA" id="ARBA00023004"/>
    </source>
</evidence>
<dbReference type="Gramene" id="TraesPARA_EIv1.0_0579680.1">
    <property type="protein sequence ID" value="TraesPARA_EIv1.0_0579680.1.CDS"/>
    <property type="gene ID" value="TraesPARA_EIv1.0_0579680"/>
</dbReference>
<dbReference type="InterPro" id="IPR033905">
    <property type="entry name" value="Secretory_peroxidase"/>
</dbReference>
<evidence type="ECO:0000256" key="10">
    <source>
        <dbReference type="ARBA" id="ARBA00022729"/>
    </source>
</evidence>
<keyword evidence="27" id="KW-1185">Reference proteome</keyword>
<evidence type="ECO:0000256" key="23">
    <source>
        <dbReference type="RuleBase" id="RU362060"/>
    </source>
</evidence>
<evidence type="ECO:0000256" key="21">
    <source>
        <dbReference type="PIRSR" id="PIRSR600823-4"/>
    </source>
</evidence>
<dbReference type="Gramene" id="TraesNOR2B03G00896280.1">
    <property type="protein sequence ID" value="TraesNOR2B03G00896280.1"/>
    <property type="gene ID" value="TraesNOR2B03G00896280"/>
</dbReference>
<evidence type="ECO:0000256" key="15">
    <source>
        <dbReference type="ARBA" id="ARBA00023180"/>
    </source>
</evidence>
<keyword evidence="17 23" id="KW-0376">Hydrogen peroxide</keyword>
<dbReference type="Gene3D" id="1.10.520.10">
    <property type="match status" value="1"/>
</dbReference>
<dbReference type="FunFam" id="1.10.420.10:FF:000006">
    <property type="entry name" value="Peroxidase"/>
    <property type="match status" value="1"/>
</dbReference>
<feature type="region of interest" description="Disordered" evidence="24">
    <location>
        <begin position="236"/>
        <end position="260"/>
    </location>
</feature>
<gene>
    <name evidence="26" type="primary">LOC123040901</name>
</gene>
<feature type="chain" id="PRO_5017098613" description="Peroxidase" evidence="23">
    <location>
        <begin position="24"/>
        <end position="338"/>
    </location>
</feature>
<dbReference type="GO" id="GO:0005576">
    <property type="term" value="C:extracellular region"/>
    <property type="evidence" value="ECO:0007669"/>
    <property type="project" value="UniProtKB-SubCell"/>
</dbReference>
<evidence type="ECO:0000256" key="14">
    <source>
        <dbReference type="ARBA" id="ARBA00023157"/>
    </source>
</evidence>
<dbReference type="Proteomes" id="UP000019116">
    <property type="component" value="Chromosome 2B"/>
</dbReference>
<feature type="binding site" evidence="20">
    <location>
        <position position="77"/>
    </location>
    <ligand>
        <name>Ca(2+)</name>
        <dbReference type="ChEBI" id="CHEBI:29108"/>
        <label>1</label>
    </ligand>
</feature>